<dbReference type="GO" id="GO:0000976">
    <property type="term" value="F:transcription cis-regulatory region binding"/>
    <property type="evidence" value="ECO:0007669"/>
    <property type="project" value="TreeGrafter"/>
</dbReference>
<dbReference type="KEGG" id="nno:NONO_c45040"/>
<dbReference type="PANTHER" id="PTHR30126:SF39">
    <property type="entry name" value="HTH-TYPE TRANSCRIPTIONAL REGULATOR CYSL"/>
    <property type="match status" value="1"/>
</dbReference>
<evidence type="ECO:0000313" key="7">
    <source>
        <dbReference type="Proteomes" id="UP000019150"/>
    </source>
</evidence>
<dbReference type="PROSITE" id="PS50931">
    <property type="entry name" value="HTH_LYSR"/>
    <property type="match status" value="1"/>
</dbReference>
<evidence type="ECO:0000313" key="6">
    <source>
        <dbReference type="EMBL" id="AHH19288.1"/>
    </source>
</evidence>
<dbReference type="PANTHER" id="PTHR30126">
    <property type="entry name" value="HTH-TYPE TRANSCRIPTIONAL REGULATOR"/>
    <property type="match status" value="1"/>
</dbReference>
<dbReference type="Proteomes" id="UP000019150">
    <property type="component" value="Chromosome"/>
</dbReference>
<feature type="domain" description="HTH lysR-type" evidence="5">
    <location>
        <begin position="6"/>
        <end position="63"/>
    </location>
</feature>
<evidence type="ECO:0000259" key="5">
    <source>
        <dbReference type="PROSITE" id="PS50931"/>
    </source>
</evidence>
<sequence>MPSPRPDLGFLELLVAIDDHGSLGAAARSIGMAQPNATRAVRRWEHRLGSDLLHRTPRGSTLTPAGTVVVHWARQVLADVDRLLDAAAALRADQDAELTVAASMTVAECLLPGWLGEFRRGHPDVKVHLQVHNSRQVCDRLVAGDCDLGFVESPAVPAGLPHTTVAHDRLVVVVHPDHPWVRRRTPLTVGELAATPLVVREPGSGTRGTLDAALAEYPRAEPLLELGSAAAIRTSVLGGVGPAVVSTLAVGEQLDRRELRAVPVEGLDLRRTLRAVWRPPRKLTGPAGQLVAAIVAAQREAAPRRARG</sequence>
<dbReference type="InterPro" id="IPR036388">
    <property type="entry name" value="WH-like_DNA-bd_sf"/>
</dbReference>
<accession>W5TJZ5</accession>
<evidence type="ECO:0000256" key="3">
    <source>
        <dbReference type="ARBA" id="ARBA00023125"/>
    </source>
</evidence>
<keyword evidence="4" id="KW-0804">Transcription</keyword>
<protein>
    <submittedName>
        <fullName evidence="6">Putative transcriptional regulator, LysR family</fullName>
    </submittedName>
</protein>
<evidence type="ECO:0000256" key="2">
    <source>
        <dbReference type="ARBA" id="ARBA00023015"/>
    </source>
</evidence>
<dbReference type="InterPro" id="IPR005119">
    <property type="entry name" value="LysR_subst-bd"/>
</dbReference>
<name>W5TJZ5_9NOCA</name>
<dbReference type="EMBL" id="CP006850">
    <property type="protein sequence ID" value="AHH19288.1"/>
    <property type="molecule type" value="Genomic_DNA"/>
</dbReference>
<dbReference type="SUPFAM" id="SSF46785">
    <property type="entry name" value="Winged helix' DNA-binding domain"/>
    <property type="match status" value="1"/>
</dbReference>
<dbReference type="CDD" id="cd08420">
    <property type="entry name" value="PBP2_CysL_like"/>
    <property type="match status" value="1"/>
</dbReference>
<dbReference type="OrthoDB" id="9808620at2"/>
<evidence type="ECO:0000256" key="4">
    <source>
        <dbReference type="ARBA" id="ARBA00023163"/>
    </source>
</evidence>
<dbReference type="eggNOG" id="COG0583">
    <property type="taxonomic scope" value="Bacteria"/>
</dbReference>
<proteinExistence type="inferred from homology"/>
<dbReference type="Gene3D" id="3.40.190.10">
    <property type="entry name" value="Periplasmic binding protein-like II"/>
    <property type="match status" value="2"/>
</dbReference>
<reference evidence="6 7" key="1">
    <citation type="journal article" date="2014" name="Appl. Environ. Microbiol.">
        <title>Insights into the Microbial Degradation of Rubber and Gutta-Percha by Analysis of the Complete Genome of Nocardia nova SH22a.</title>
        <authorList>
            <person name="Luo Q."/>
            <person name="Hiessl S."/>
            <person name="Poehlein A."/>
            <person name="Daniel R."/>
            <person name="Steinbuchel A."/>
        </authorList>
    </citation>
    <scope>NUCLEOTIDE SEQUENCE [LARGE SCALE GENOMIC DNA]</scope>
    <source>
        <strain evidence="6">SH22a</strain>
    </source>
</reference>
<keyword evidence="7" id="KW-1185">Reference proteome</keyword>
<dbReference type="Pfam" id="PF00126">
    <property type="entry name" value="HTH_1"/>
    <property type="match status" value="1"/>
</dbReference>
<dbReference type="InterPro" id="IPR036390">
    <property type="entry name" value="WH_DNA-bd_sf"/>
</dbReference>
<comment type="similarity">
    <text evidence="1">Belongs to the LysR transcriptional regulatory family.</text>
</comment>
<dbReference type="SUPFAM" id="SSF53850">
    <property type="entry name" value="Periplasmic binding protein-like II"/>
    <property type="match status" value="1"/>
</dbReference>
<dbReference type="Pfam" id="PF03466">
    <property type="entry name" value="LysR_substrate"/>
    <property type="match status" value="1"/>
</dbReference>
<dbReference type="HOGENOM" id="CLU_039613_6_1_11"/>
<dbReference type="AlphaFoldDB" id="W5TJZ5"/>
<dbReference type="GO" id="GO:0003700">
    <property type="term" value="F:DNA-binding transcription factor activity"/>
    <property type="evidence" value="ECO:0007669"/>
    <property type="project" value="InterPro"/>
</dbReference>
<dbReference type="PATRIC" id="fig|1415166.3.peg.4628"/>
<keyword evidence="3" id="KW-0238">DNA-binding</keyword>
<dbReference type="Gene3D" id="1.10.10.10">
    <property type="entry name" value="Winged helix-like DNA-binding domain superfamily/Winged helix DNA-binding domain"/>
    <property type="match status" value="1"/>
</dbReference>
<organism evidence="6 7">
    <name type="scientific">Nocardia nova SH22a</name>
    <dbReference type="NCBI Taxonomy" id="1415166"/>
    <lineage>
        <taxon>Bacteria</taxon>
        <taxon>Bacillati</taxon>
        <taxon>Actinomycetota</taxon>
        <taxon>Actinomycetes</taxon>
        <taxon>Mycobacteriales</taxon>
        <taxon>Nocardiaceae</taxon>
        <taxon>Nocardia</taxon>
    </lineage>
</organism>
<keyword evidence="2" id="KW-0805">Transcription regulation</keyword>
<gene>
    <name evidence="6" type="ORF">NONO_c45040</name>
</gene>
<evidence type="ECO:0000256" key="1">
    <source>
        <dbReference type="ARBA" id="ARBA00009437"/>
    </source>
</evidence>
<dbReference type="RefSeq" id="WP_025350694.1">
    <property type="nucleotide sequence ID" value="NZ_CP006850.1"/>
</dbReference>
<dbReference type="STRING" id="1415166.NONO_c45040"/>
<dbReference type="InterPro" id="IPR000847">
    <property type="entry name" value="LysR_HTH_N"/>
</dbReference>